<organism evidence="1">
    <name type="scientific">Anguilla anguilla</name>
    <name type="common">European freshwater eel</name>
    <name type="synonym">Muraena anguilla</name>
    <dbReference type="NCBI Taxonomy" id="7936"/>
    <lineage>
        <taxon>Eukaryota</taxon>
        <taxon>Metazoa</taxon>
        <taxon>Chordata</taxon>
        <taxon>Craniata</taxon>
        <taxon>Vertebrata</taxon>
        <taxon>Euteleostomi</taxon>
        <taxon>Actinopterygii</taxon>
        <taxon>Neopterygii</taxon>
        <taxon>Teleostei</taxon>
        <taxon>Anguilliformes</taxon>
        <taxon>Anguillidae</taxon>
        <taxon>Anguilla</taxon>
    </lineage>
</organism>
<reference evidence="1" key="1">
    <citation type="submission" date="2014-11" db="EMBL/GenBank/DDBJ databases">
        <authorList>
            <person name="Amaro Gonzalez C."/>
        </authorList>
    </citation>
    <scope>NUCLEOTIDE SEQUENCE</scope>
</reference>
<dbReference type="EMBL" id="GBXM01067859">
    <property type="protein sequence ID" value="JAH40718.1"/>
    <property type="molecule type" value="Transcribed_RNA"/>
</dbReference>
<proteinExistence type="predicted"/>
<evidence type="ECO:0000313" key="1">
    <source>
        <dbReference type="EMBL" id="JAH40718.1"/>
    </source>
</evidence>
<reference evidence="1" key="2">
    <citation type="journal article" date="2015" name="Fish Shellfish Immunol.">
        <title>Early steps in the European eel (Anguilla anguilla)-Vibrio vulnificus interaction in the gills: Role of the RtxA13 toxin.</title>
        <authorList>
            <person name="Callol A."/>
            <person name="Pajuelo D."/>
            <person name="Ebbesson L."/>
            <person name="Teles M."/>
            <person name="MacKenzie S."/>
            <person name="Amaro C."/>
        </authorList>
    </citation>
    <scope>NUCLEOTIDE SEQUENCE</scope>
</reference>
<sequence>MFYTKCMKLPKNVYHSKFRATKNDHLVYVQT</sequence>
<name>A0A0E9SJN2_ANGAN</name>
<dbReference type="AlphaFoldDB" id="A0A0E9SJN2"/>
<accession>A0A0E9SJN2</accession>
<protein>
    <submittedName>
        <fullName evidence="1">Uncharacterized protein</fullName>
    </submittedName>
</protein>